<dbReference type="Proteomes" id="UP000694844">
    <property type="component" value="Chromosome 9"/>
</dbReference>
<organism evidence="1 2">
    <name type="scientific">Crassostrea virginica</name>
    <name type="common">Eastern oyster</name>
    <dbReference type="NCBI Taxonomy" id="6565"/>
    <lineage>
        <taxon>Eukaryota</taxon>
        <taxon>Metazoa</taxon>
        <taxon>Spiralia</taxon>
        <taxon>Lophotrochozoa</taxon>
        <taxon>Mollusca</taxon>
        <taxon>Bivalvia</taxon>
        <taxon>Autobranchia</taxon>
        <taxon>Pteriomorphia</taxon>
        <taxon>Ostreida</taxon>
        <taxon>Ostreoidea</taxon>
        <taxon>Ostreidae</taxon>
        <taxon>Crassostrea</taxon>
    </lineage>
</organism>
<gene>
    <name evidence="2" type="primary">LOC111115827</name>
</gene>
<dbReference type="OrthoDB" id="6048131at2759"/>
<dbReference type="AlphaFoldDB" id="A0A8B8C3X8"/>
<name>A0A8B8C3X8_CRAVI</name>
<dbReference type="RefSeq" id="XP_022310397.1">
    <property type="nucleotide sequence ID" value="XM_022454689.1"/>
</dbReference>
<protein>
    <submittedName>
        <fullName evidence="2">Uncharacterized protein LOC111115827</fullName>
    </submittedName>
</protein>
<reference evidence="2" key="1">
    <citation type="submission" date="2025-08" db="UniProtKB">
        <authorList>
            <consortium name="RefSeq"/>
        </authorList>
    </citation>
    <scope>IDENTIFICATION</scope>
    <source>
        <tissue evidence="2">Whole sample</tissue>
    </source>
</reference>
<keyword evidence="1" id="KW-1185">Reference proteome</keyword>
<proteinExistence type="predicted"/>
<evidence type="ECO:0000313" key="2">
    <source>
        <dbReference type="RefSeq" id="XP_022310397.1"/>
    </source>
</evidence>
<dbReference type="KEGG" id="cvn:111115827"/>
<evidence type="ECO:0000313" key="1">
    <source>
        <dbReference type="Proteomes" id="UP000694844"/>
    </source>
</evidence>
<dbReference type="GeneID" id="111115827"/>
<sequence length="232" mass="26035">MDNRKTNQLKVCPCRKDHGKIIYGDTSIGNLDVWHGCLDMIMDGADVVIYTLDGKSETYRDVDSAEDVNPTHFDMTDNSAGSNLVQVAAENIVFSFYHRQIHPDHKNSLMPCMGVSPGGLVFYFYDCVHDVLLGSTHFPLTASAPFQLSFTAVIAAWLILNHKHLCNGLSLIDLDEFPKAKFFNVAKNKIDVYRNELRRGQVGIRRANQVSLDPVSFVNPKFIVSSRVEELL</sequence>
<accession>A0A8B8C3X8</accession>